<feature type="region of interest" description="Disordered" evidence="1">
    <location>
        <begin position="130"/>
        <end position="217"/>
    </location>
</feature>
<feature type="compositionally biased region" description="Polar residues" evidence="1">
    <location>
        <begin position="1"/>
        <end position="16"/>
    </location>
</feature>
<evidence type="ECO:0000256" key="1">
    <source>
        <dbReference type="SAM" id="MobiDB-lite"/>
    </source>
</evidence>
<proteinExistence type="predicted"/>
<sequence length="217" mass="23341">MSVPSSPFSDDGQSPVGTIDPTLLQLSPSLERGRRIGGRSGVHRRSHSALGGSNQLTGVSLHPARYDTDRRVNRRQRSRSPPPLNLHPKMFSIDYSDESMSVLFAESAHFASLDGSLGLGFGDNSQIAGDGTDAVRGAGQGNNKRPTATPSGRSVSRPVKGSEEVVLASKRRRTTRTPRFPCPVEGCPADFPAKHNLKSEYPPTTVSLNPRSDRTVL</sequence>
<gene>
    <name evidence="2" type="ORF">V5O48_005960</name>
</gene>
<evidence type="ECO:0000313" key="2">
    <source>
        <dbReference type="EMBL" id="KAL0576015.1"/>
    </source>
</evidence>
<organism evidence="2 3">
    <name type="scientific">Marasmius crinis-equi</name>
    <dbReference type="NCBI Taxonomy" id="585013"/>
    <lineage>
        <taxon>Eukaryota</taxon>
        <taxon>Fungi</taxon>
        <taxon>Dikarya</taxon>
        <taxon>Basidiomycota</taxon>
        <taxon>Agaricomycotina</taxon>
        <taxon>Agaricomycetes</taxon>
        <taxon>Agaricomycetidae</taxon>
        <taxon>Agaricales</taxon>
        <taxon>Marasmiineae</taxon>
        <taxon>Marasmiaceae</taxon>
        <taxon>Marasmius</taxon>
    </lineage>
</organism>
<dbReference type="EMBL" id="JBAHYK010000254">
    <property type="protein sequence ID" value="KAL0576015.1"/>
    <property type="molecule type" value="Genomic_DNA"/>
</dbReference>
<keyword evidence="3" id="KW-1185">Reference proteome</keyword>
<accession>A0ABR3FLC5</accession>
<comment type="caution">
    <text evidence="2">The sequence shown here is derived from an EMBL/GenBank/DDBJ whole genome shotgun (WGS) entry which is preliminary data.</text>
</comment>
<feature type="region of interest" description="Disordered" evidence="1">
    <location>
        <begin position="1"/>
        <end position="87"/>
    </location>
</feature>
<dbReference type="Proteomes" id="UP001465976">
    <property type="component" value="Unassembled WGS sequence"/>
</dbReference>
<protein>
    <submittedName>
        <fullName evidence="2">Uncharacterized protein</fullName>
    </submittedName>
</protein>
<feature type="compositionally biased region" description="Polar residues" evidence="1">
    <location>
        <begin position="141"/>
        <end position="154"/>
    </location>
</feature>
<name>A0ABR3FLC5_9AGAR</name>
<reference evidence="2 3" key="1">
    <citation type="submission" date="2024-02" db="EMBL/GenBank/DDBJ databases">
        <title>A draft genome for the cacao thread blight pathogen Marasmius crinis-equi.</title>
        <authorList>
            <person name="Cohen S.P."/>
            <person name="Baruah I.K."/>
            <person name="Amoako-Attah I."/>
            <person name="Bukari Y."/>
            <person name="Meinhardt L.W."/>
            <person name="Bailey B.A."/>
        </authorList>
    </citation>
    <scope>NUCLEOTIDE SEQUENCE [LARGE SCALE GENOMIC DNA]</scope>
    <source>
        <strain evidence="2 3">GH-76</strain>
    </source>
</reference>
<evidence type="ECO:0000313" key="3">
    <source>
        <dbReference type="Proteomes" id="UP001465976"/>
    </source>
</evidence>
<feature type="compositionally biased region" description="Basic residues" evidence="1">
    <location>
        <begin position="35"/>
        <end position="47"/>
    </location>
</feature>